<dbReference type="GO" id="GO:0005886">
    <property type="term" value="C:plasma membrane"/>
    <property type="evidence" value="ECO:0007669"/>
    <property type="project" value="UniProtKB-SubCell"/>
</dbReference>
<dbReference type="EMBL" id="GACK01008089">
    <property type="protein sequence ID" value="JAA56945.1"/>
    <property type="molecule type" value="mRNA"/>
</dbReference>
<feature type="binding site" evidence="14">
    <location>
        <position position="387"/>
    </location>
    <ligand>
        <name>Zn(2+)</name>
        <dbReference type="ChEBI" id="CHEBI:29105"/>
        <label>2</label>
    </ligand>
</feature>
<evidence type="ECO:0000256" key="2">
    <source>
        <dbReference type="ARBA" id="ARBA00005984"/>
    </source>
</evidence>
<feature type="binding site" evidence="14">
    <location>
        <position position="194"/>
    </location>
    <ligand>
        <name>Mg(2+)</name>
        <dbReference type="ChEBI" id="CHEBI:18420"/>
    </ligand>
</feature>
<evidence type="ECO:0000256" key="17">
    <source>
        <dbReference type="SAM" id="SignalP"/>
    </source>
</evidence>
<keyword evidence="11" id="KW-0325">Glycoprotein</keyword>
<dbReference type="SUPFAM" id="SSF53649">
    <property type="entry name" value="Alkaline phosphatase-like"/>
    <property type="match status" value="1"/>
</dbReference>
<evidence type="ECO:0000256" key="9">
    <source>
        <dbReference type="ARBA" id="ARBA00022842"/>
    </source>
</evidence>
<evidence type="ECO:0000256" key="11">
    <source>
        <dbReference type="ARBA" id="ARBA00023180"/>
    </source>
</evidence>
<accession>L7LYS3</accession>
<dbReference type="PROSITE" id="PS00123">
    <property type="entry name" value="ALKALINE_PHOSPHATASE"/>
    <property type="match status" value="1"/>
</dbReference>
<dbReference type="PANTHER" id="PTHR11596">
    <property type="entry name" value="ALKALINE PHOSPHATASE"/>
    <property type="match status" value="1"/>
</dbReference>
<evidence type="ECO:0000256" key="8">
    <source>
        <dbReference type="ARBA" id="ARBA00022833"/>
    </source>
</evidence>
<evidence type="ECO:0000256" key="4">
    <source>
        <dbReference type="ARBA" id="ARBA00022475"/>
    </source>
</evidence>
<keyword evidence="17" id="KW-0732">Signal</keyword>
<keyword evidence="6 14" id="KW-0479">Metal-binding</keyword>
<dbReference type="Pfam" id="PF00245">
    <property type="entry name" value="Alk_phosphatase"/>
    <property type="match status" value="1"/>
</dbReference>
<evidence type="ECO:0000256" key="14">
    <source>
        <dbReference type="PIRSR" id="PIRSR601952-2"/>
    </source>
</evidence>
<feature type="binding site" evidence="14">
    <location>
        <position position="340"/>
    </location>
    <ligand>
        <name>Mg(2+)</name>
        <dbReference type="ChEBI" id="CHEBI:18420"/>
    </ligand>
</feature>
<evidence type="ECO:0000256" key="7">
    <source>
        <dbReference type="ARBA" id="ARBA00022801"/>
    </source>
</evidence>
<dbReference type="GO" id="GO:0046872">
    <property type="term" value="F:metal ion binding"/>
    <property type="evidence" value="ECO:0007669"/>
    <property type="project" value="UniProtKB-KW"/>
</dbReference>
<keyword evidence="5" id="KW-0336">GPI-anchor</keyword>
<keyword evidence="9 14" id="KW-0460">Magnesium</keyword>
<dbReference type="GO" id="GO:0098552">
    <property type="term" value="C:side of membrane"/>
    <property type="evidence" value="ECO:0007669"/>
    <property type="project" value="UniProtKB-KW"/>
</dbReference>
<dbReference type="InterPro" id="IPR018299">
    <property type="entry name" value="Alkaline_phosphatase_AS"/>
</dbReference>
<evidence type="ECO:0000256" key="3">
    <source>
        <dbReference type="ARBA" id="ARBA00012647"/>
    </source>
</evidence>
<feature type="binding site" evidence="14">
    <location>
        <position position="455"/>
    </location>
    <ligand>
        <name>Zn(2+)</name>
        <dbReference type="ChEBI" id="CHEBI:29105"/>
        <label>2</label>
    </ligand>
</feature>
<evidence type="ECO:0000256" key="13">
    <source>
        <dbReference type="PIRSR" id="PIRSR601952-1"/>
    </source>
</evidence>
<evidence type="ECO:0000256" key="6">
    <source>
        <dbReference type="ARBA" id="ARBA00022723"/>
    </source>
</evidence>
<evidence type="ECO:0000256" key="16">
    <source>
        <dbReference type="RuleBase" id="RU003947"/>
    </source>
</evidence>
<feature type="binding site" evidence="14">
    <location>
        <position position="345"/>
    </location>
    <ligand>
        <name>Zn(2+)</name>
        <dbReference type="ChEBI" id="CHEBI:29105"/>
        <label>2</label>
    </ligand>
</feature>
<dbReference type="InterPro" id="IPR001952">
    <property type="entry name" value="Alkaline_phosphatase"/>
</dbReference>
<dbReference type="PRINTS" id="PR00113">
    <property type="entry name" value="ALKPHPHTASE"/>
</dbReference>
<dbReference type="CDD" id="cd16012">
    <property type="entry name" value="ALP"/>
    <property type="match status" value="1"/>
</dbReference>
<keyword evidence="8 14" id="KW-0862">Zinc</keyword>
<feature type="binding site" evidence="14">
    <location>
        <position position="82"/>
    </location>
    <ligand>
        <name>Zn(2+)</name>
        <dbReference type="ChEBI" id="CHEBI:29105"/>
        <label>2</label>
    </ligand>
</feature>
<name>L7LYS3_RHIPC</name>
<comment type="cofactor">
    <cofactor evidence="14">
        <name>Mg(2+)</name>
        <dbReference type="ChEBI" id="CHEBI:18420"/>
    </cofactor>
    <text evidence="14">Binds 1 Mg(2+) ion.</text>
</comment>
<feature type="binding site" evidence="14">
    <location>
        <position position="349"/>
    </location>
    <ligand>
        <name>Zn(2+)</name>
        <dbReference type="ChEBI" id="CHEBI:29105"/>
        <label>1</label>
    </ligand>
</feature>
<comment type="subcellular location">
    <subcellularLocation>
        <location evidence="1">Cell membrane</location>
        <topology evidence="1">Lipid-anchor</topology>
        <topology evidence="1">GPI-anchor</topology>
    </subcellularLocation>
</comment>
<reference evidence="18" key="2">
    <citation type="journal article" date="2015" name="J. Proteomics">
        <title>Sexual differences in the sialomes of the zebra tick, Rhipicephalus pulchellus.</title>
        <authorList>
            <person name="Tan A.W."/>
            <person name="Francischetti I.M."/>
            <person name="Slovak M."/>
            <person name="Kini R.M."/>
            <person name="Ribeiro J.M."/>
        </authorList>
    </citation>
    <scope>NUCLEOTIDE SEQUENCE</scope>
    <source>
        <tissue evidence="18">Salivary gland</tissue>
    </source>
</reference>
<feature type="active site" description="Phosphoserine intermediate" evidence="13">
    <location>
        <position position="133"/>
    </location>
</feature>
<keyword evidence="4" id="KW-1003">Cell membrane</keyword>
<feature type="binding site" evidence="14">
    <location>
        <position position="196"/>
    </location>
    <ligand>
        <name>Mg(2+)</name>
        <dbReference type="ChEBI" id="CHEBI:18420"/>
    </ligand>
</feature>
<dbReference type="AlphaFoldDB" id="L7LYS3"/>
<evidence type="ECO:0000313" key="18">
    <source>
        <dbReference type="EMBL" id="JAA56945.1"/>
    </source>
</evidence>
<dbReference type="PANTHER" id="PTHR11596:SF83">
    <property type="entry name" value="ALKALINE PHOSPHATASE 4"/>
    <property type="match status" value="1"/>
</dbReference>
<reference evidence="18" key="1">
    <citation type="submission" date="2012-11" db="EMBL/GenBank/DDBJ databases">
        <authorList>
            <person name="Lucero-Rivera Y.E."/>
            <person name="Tovar-Ramirez D."/>
        </authorList>
    </citation>
    <scope>NUCLEOTIDE SEQUENCE</scope>
    <source>
        <tissue evidence="18">Salivary gland</tissue>
    </source>
</reference>
<evidence type="ECO:0000256" key="5">
    <source>
        <dbReference type="ARBA" id="ARBA00022622"/>
    </source>
</evidence>
<feature type="binding site" evidence="14">
    <location>
        <position position="386"/>
    </location>
    <ligand>
        <name>Zn(2+)</name>
        <dbReference type="ChEBI" id="CHEBI:29105"/>
        <label>2</label>
    </ligand>
</feature>
<keyword evidence="10" id="KW-0472">Membrane</keyword>
<comment type="catalytic activity">
    <reaction evidence="16">
        <text>a phosphate monoester + H2O = an alcohol + phosphate</text>
        <dbReference type="Rhea" id="RHEA:15017"/>
        <dbReference type="ChEBI" id="CHEBI:15377"/>
        <dbReference type="ChEBI" id="CHEBI:30879"/>
        <dbReference type="ChEBI" id="CHEBI:43474"/>
        <dbReference type="ChEBI" id="CHEBI:67140"/>
        <dbReference type="EC" id="3.1.3.1"/>
    </reaction>
</comment>
<evidence type="ECO:0000256" key="15">
    <source>
        <dbReference type="RuleBase" id="RU003946"/>
    </source>
</evidence>
<sequence>MALNSQIYFALWLTAIVLVLNTVRCDFAANPQVPREYESVPVPEGEDDPEFWRQSGQNSISRLLSAPVVDAPAKNVIVFVGDGMGISTVTASRIYRTQKFTELPGEEGSLSFESFPYTALVKTYAVDRQVTDSAASATALFCGAKTKMAMLALSAKANTSECDSAAGNELHSFIKKAQDRGMATGLVTTTRVTHATPAALYAHSAHRDWEMDTKMPKRTRCKDIARQLVEDEPGRNMNVILGGGLAYFKDKQRGGGKRSDGLDLVELWKKDKKNRKFVGSREELLAIDTNKTDYLLGLFSGDHMSYEDYRQDKQPALLDMVVTAIEILRKRGNGFALMVEGGRIDHGHHENRAALALRETSEFSDAVAAALELVDIRETLVLVTADHSHSFTMNGYPARGNPILGVAGVSEKDGLPYTTLSYANGPSTTKRKADANTEAVDYQQVSTVPLRLETHAGEDVALYAVGPMAHMVHGVLEQHTVAHLVDYATCLGDGARLRSRCQEQGASAAPTVAESSLARIVIVLVSLPLSLVVLR</sequence>
<protein>
    <recommendedName>
        <fullName evidence="3 16">Alkaline phosphatase</fullName>
        <ecNumber evidence="3 16">3.1.3.1</ecNumber>
    </recommendedName>
</protein>
<evidence type="ECO:0000256" key="1">
    <source>
        <dbReference type="ARBA" id="ARBA00004609"/>
    </source>
</evidence>
<proteinExistence type="evidence at transcript level"/>
<feature type="binding site" evidence="14">
    <location>
        <position position="82"/>
    </location>
    <ligand>
        <name>Mg(2+)</name>
        <dbReference type="ChEBI" id="CHEBI:18420"/>
    </ligand>
</feature>
<dbReference type="SMART" id="SM00098">
    <property type="entry name" value="alkPPc"/>
    <property type="match status" value="1"/>
</dbReference>
<keyword evidence="12" id="KW-0449">Lipoprotein</keyword>
<dbReference type="InterPro" id="IPR017850">
    <property type="entry name" value="Alkaline_phosphatase_core_sf"/>
</dbReference>
<organism evidence="18">
    <name type="scientific">Rhipicephalus pulchellus</name>
    <name type="common">Yellow backed tick</name>
    <name type="synonym">Dermacentor pulchellus</name>
    <dbReference type="NCBI Taxonomy" id="72859"/>
    <lineage>
        <taxon>Eukaryota</taxon>
        <taxon>Metazoa</taxon>
        <taxon>Ecdysozoa</taxon>
        <taxon>Arthropoda</taxon>
        <taxon>Chelicerata</taxon>
        <taxon>Arachnida</taxon>
        <taxon>Acari</taxon>
        <taxon>Parasitiformes</taxon>
        <taxon>Ixodida</taxon>
        <taxon>Ixodoidea</taxon>
        <taxon>Ixodidae</taxon>
        <taxon>Rhipicephalinae</taxon>
        <taxon>Rhipicephalus</taxon>
        <taxon>Rhipicephalus</taxon>
    </lineage>
</organism>
<feature type="signal peptide" evidence="17">
    <location>
        <begin position="1"/>
        <end position="25"/>
    </location>
</feature>
<comment type="similarity">
    <text evidence="2 15">Belongs to the alkaline phosphatase family.</text>
</comment>
<dbReference type="EC" id="3.1.3.1" evidence="3 16"/>
<dbReference type="Gene3D" id="3.40.720.10">
    <property type="entry name" value="Alkaline Phosphatase, subunit A"/>
    <property type="match status" value="1"/>
</dbReference>
<feature type="chain" id="PRO_5003981271" description="Alkaline phosphatase" evidence="17">
    <location>
        <begin position="26"/>
        <end position="535"/>
    </location>
</feature>
<dbReference type="FunFam" id="3.40.720.10:FF:000008">
    <property type="entry name" value="Alkaline phosphatase"/>
    <property type="match status" value="1"/>
</dbReference>
<evidence type="ECO:0000256" key="10">
    <source>
        <dbReference type="ARBA" id="ARBA00023136"/>
    </source>
</evidence>
<comment type="cofactor">
    <cofactor evidence="14">
        <name>Zn(2+)</name>
        <dbReference type="ChEBI" id="CHEBI:29105"/>
    </cofactor>
    <text evidence="14">Binds 2 Zn(2+) ions.</text>
</comment>
<evidence type="ECO:0000256" key="12">
    <source>
        <dbReference type="ARBA" id="ARBA00023288"/>
    </source>
</evidence>
<dbReference type="GO" id="GO:0004035">
    <property type="term" value="F:alkaline phosphatase activity"/>
    <property type="evidence" value="ECO:0007669"/>
    <property type="project" value="UniProtKB-EC"/>
</dbReference>
<keyword evidence="7 16" id="KW-0378">Hydrolase</keyword>